<accession>A0AAC9LIE3</accession>
<keyword evidence="1" id="KW-0489">Methyltransferase</keyword>
<dbReference type="AlphaFoldDB" id="A0AAC9LIE3"/>
<evidence type="ECO:0000313" key="1">
    <source>
        <dbReference type="EMBL" id="APU16930.1"/>
    </source>
</evidence>
<keyword evidence="2" id="KW-1185">Reference proteome</keyword>
<dbReference type="GO" id="GO:0008168">
    <property type="term" value="F:methyltransferase activity"/>
    <property type="evidence" value="ECO:0007669"/>
    <property type="project" value="UniProtKB-KW"/>
</dbReference>
<dbReference type="InterPro" id="IPR029063">
    <property type="entry name" value="SAM-dependent_MTases_sf"/>
</dbReference>
<dbReference type="RefSeq" id="WP_157434426.1">
    <property type="nucleotide sequence ID" value="NZ_CP016076.1"/>
</dbReference>
<dbReference type="EMBL" id="CP016076">
    <property type="protein sequence ID" value="APU16930.1"/>
    <property type="molecule type" value="Genomic_DNA"/>
</dbReference>
<gene>
    <name evidence="1" type="ORF">UA74_24580</name>
</gene>
<dbReference type="GO" id="GO:0032259">
    <property type="term" value="P:methylation"/>
    <property type="evidence" value="ECO:0007669"/>
    <property type="project" value="UniProtKB-KW"/>
</dbReference>
<keyword evidence="1" id="KW-0808">Transferase</keyword>
<evidence type="ECO:0000313" key="2">
    <source>
        <dbReference type="Proteomes" id="UP000185511"/>
    </source>
</evidence>
<protein>
    <submittedName>
        <fullName evidence="1">Methyltransferase domain</fullName>
    </submittedName>
</protein>
<reference evidence="2" key="1">
    <citation type="submission" date="2016-06" db="EMBL/GenBank/DDBJ databases">
        <title>Complete genome sequence of Actinoalloteichus fjordicus DSM 46855 (=ADI127-17), type strain of the new species Actinoalloteichus fjordicus.</title>
        <authorList>
            <person name="Ruckert C."/>
            <person name="Nouioui I."/>
            <person name="Willmese J."/>
            <person name="van Wezel G."/>
            <person name="Klenk H.-P."/>
            <person name="Kalinowski J."/>
            <person name="Zotchev S.B."/>
        </authorList>
    </citation>
    <scope>NUCLEOTIDE SEQUENCE [LARGE SCALE GENOMIC DNA]</scope>
    <source>
        <strain evidence="2">ADI127-7</strain>
    </source>
</reference>
<proteinExistence type="predicted"/>
<name>A0AAC9LIE3_9PSEU</name>
<dbReference type="Proteomes" id="UP000185511">
    <property type="component" value="Chromosome"/>
</dbReference>
<dbReference type="KEGG" id="acad:UA74_24580"/>
<organism evidence="1 2">
    <name type="scientific">Actinoalloteichus fjordicus</name>
    <dbReference type="NCBI Taxonomy" id="1612552"/>
    <lineage>
        <taxon>Bacteria</taxon>
        <taxon>Bacillati</taxon>
        <taxon>Actinomycetota</taxon>
        <taxon>Actinomycetes</taxon>
        <taxon>Pseudonocardiales</taxon>
        <taxon>Pseudonocardiaceae</taxon>
        <taxon>Actinoalloteichus</taxon>
    </lineage>
</organism>
<dbReference type="Pfam" id="PF13489">
    <property type="entry name" value="Methyltransf_23"/>
    <property type="match status" value="1"/>
</dbReference>
<dbReference type="Gene3D" id="3.40.50.150">
    <property type="entry name" value="Vaccinia Virus protein VP39"/>
    <property type="match status" value="1"/>
</dbReference>
<sequence length="257" mass="28919">MSSEQIMSTLPALDPAGEGYQEAFAAYLAHSDEAAVTRPRLDRIVASLPERLEFIDVGAGFGRTVRWFVDSFAHVVAIEPNLELHHRITLAAPDAEVLGGSILTAQPRLPADLVLCSHILYYVPRQDWQACLNRMASWLSEEGELVVLLQNPDSDLMRLLHRFTGRRFDLAELLPATRDSGWSVVLDTVPSILAAPDLDTALMIFRFFLSGITSVPTDERRPARTRAELTRQLDRHRLDDGGYRMSCTQDVLRLRRR</sequence>
<dbReference type="SUPFAM" id="SSF53335">
    <property type="entry name" value="S-adenosyl-L-methionine-dependent methyltransferases"/>
    <property type="match status" value="1"/>
</dbReference>